<dbReference type="STRING" id="1686286.GCA_900092335_01539"/>
<dbReference type="RefSeq" id="WP_068801681.1">
    <property type="nucleotide sequence ID" value="NZ_JANIKL010000002.1"/>
</dbReference>
<accession>A0A540R7H0</accession>
<comment type="caution">
    <text evidence="1">The sequence shown here is derived from an EMBL/GenBank/DDBJ whole genome shotgun (WGS) entry which is preliminary data.</text>
</comment>
<dbReference type="EMBL" id="VHIR01000006">
    <property type="protein sequence ID" value="TQE43690.1"/>
    <property type="molecule type" value="Genomic_DNA"/>
</dbReference>
<evidence type="ECO:0000313" key="1">
    <source>
        <dbReference type="EMBL" id="TQE43690.1"/>
    </source>
</evidence>
<dbReference type="Proteomes" id="UP000318080">
    <property type="component" value="Unassembled WGS sequence"/>
</dbReference>
<dbReference type="SUPFAM" id="SSF51726">
    <property type="entry name" value="UROD/MetE-like"/>
    <property type="match status" value="1"/>
</dbReference>
<sequence>MTGFGLGPMPGTSMSEAADIVMGETGALPHLPQLPDRGLGSDAIGRTAGLLETLTVDRGPRSWQMAARPQRETRRVWDRMERDLDAIVEVWGEHVPRVKIQAVGPWTLAAAVELSNGHRVITDRGAREDLHAALLEGIQAHSAEVARRFNAEVALQLDEPQLADALAGRIPGTTDFDPIRAVPEEVAIARLEELGADYLRAGNLWPLASAGTLLVDFAGLDTPANLDGLGEHLEASRRVGLALDPRTFTDARAAAIAVAQHVDRLGHSRELLVTHVDINPWPVRDAARDYRFAAEVAGMLERDAGDL</sequence>
<organism evidence="1 2">
    <name type="scientific">Corynebacterium phoceense</name>
    <dbReference type="NCBI Taxonomy" id="1686286"/>
    <lineage>
        <taxon>Bacteria</taxon>
        <taxon>Bacillati</taxon>
        <taxon>Actinomycetota</taxon>
        <taxon>Actinomycetes</taxon>
        <taxon>Mycobacteriales</taxon>
        <taxon>Corynebacteriaceae</taxon>
        <taxon>Corynebacterium</taxon>
    </lineage>
</organism>
<dbReference type="GeneID" id="79852759"/>
<protein>
    <submittedName>
        <fullName evidence="1">Methionine synthase</fullName>
    </submittedName>
</protein>
<reference evidence="1 2" key="1">
    <citation type="submission" date="2019-06" db="EMBL/GenBank/DDBJ databases">
        <title>Draft genome of C. phoceense Strain 272.</title>
        <authorList>
            <person name="Pacheco L.G.C."/>
            <person name="Barberis C.M."/>
            <person name="Almuzara M.N."/>
            <person name="Traglia G.M."/>
            <person name="Santos C.S."/>
            <person name="Rocha D.J.P.G."/>
            <person name="Aguiar E.R.G.R."/>
            <person name="Vay C.A."/>
        </authorList>
    </citation>
    <scope>NUCLEOTIDE SEQUENCE [LARGE SCALE GENOMIC DNA]</scope>
    <source>
        <strain evidence="1 2">272</strain>
    </source>
</reference>
<dbReference type="AlphaFoldDB" id="A0A540R7H0"/>
<keyword evidence="2" id="KW-1185">Reference proteome</keyword>
<gene>
    <name evidence="1" type="ORF">EJK80_05330</name>
</gene>
<name>A0A540R7H0_9CORY</name>
<proteinExistence type="predicted"/>
<dbReference type="InterPro" id="IPR038071">
    <property type="entry name" value="UROD/MetE-like_sf"/>
</dbReference>
<evidence type="ECO:0000313" key="2">
    <source>
        <dbReference type="Proteomes" id="UP000318080"/>
    </source>
</evidence>